<feature type="compositionally biased region" description="Pro residues" evidence="6">
    <location>
        <begin position="387"/>
        <end position="397"/>
    </location>
</feature>
<sequence length="608" mass="60216">MTAVRRTAERDEGGDTTMNAGLGIRIGSVTAVAALDTDPVTSVAKRSALDLRPGAAPSLAELWDRSTRHLISGFADRVGDPVELIDDDGRSHRAEDLYATATRALVAEASAGTESAPTVVVTHPTRWNAYTAGVLGEALDRAGLTDVTLVPESVATMRWLEVTRGPQADGLAVIYDLGASALDVTLMRTGSDAGVIGTGVHSQEFGGAQFDHAIMQYVLDTVSGSQSFEFDPFDPDTVGALVELRARCGEAKEQLSYDTSTSLTVDLPGLHTEVRLVRSELEELVRASLLGSIGTVRDAVTAAGLDVTDIDQVVLVGGSSAIPLVAELMSSELRAPVVAGPRPELTVAVGAAILGSDIADATAADNAAALAAVPTMAVASAAAAAPTPRPTPRPAPTPTAVDSDSGMSGRKKAGIVAGSVVALALLAGGGLSVGTALTSDNTAPAETNAETSISSTETPGTTATVADVGATTATTGENGAAATGSEGAPTTVVNSDGSVTQIDPVTGAPVAGAPAPAPAPAGNGAATVPTIPPANVPTVPNYQPPAVQVPQAPSVQVPSYQGPTIGDVGQGVGQGLGGVVGGVGDGLGGVVGGVGDGLGGALGGLTGR</sequence>
<evidence type="ECO:0000256" key="5">
    <source>
        <dbReference type="ARBA" id="ARBA00023186"/>
    </source>
</evidence>
<dbReference type="Gene3D" id="3.30.420.40">
    <property type="match status" value="2"/>
</dbReference>
<feature type="compositionally biased region" description="Polar residues" evidence="6">
    <location>
        <begin position="491"/>
        <end position="503"/>
    </location>
</feature>
<dbReference type="EMBL" id="JBBPCN010000001">
    <property type="protein sequence ID" value="MEK8073352.1"/>
    <property type="molecule type" value="Genomic_DNA"/>
</dbReference>
<evidence type="ECO:0000256" key="1">
    <source>
        <dbReference type="ARBA" id="ARBA00007381"/>
    </source>
</evidence>
<feature type="compositionally biased region" description="Polar residues" evidence="6">
    <location>
        <begin position="440"/>
        <end position="457"/>
    </location>
</feature>
<comment type="similarity">
    <text evidence="1">Belongs to the heat shock protein 70 family.</text>
</comment>
<accession>A0ABU9D178</accession>
<dbReference type="InterPro" id="IPR018181">
    <property type="entry name" value="Heat_shock_70_CS"/>
</dbReference>
<dbReference type="Proteomes" id="UP001456513">
    <property type="component" value="Unassembled WGS sequence"/>
</dbReference>
<comment type="caution">
    <text evidence="7">The sequence shown here is derived from an EMBL/GenBank/DDBJ whole genome shotgun (WGS) entry which is preliminary data.</text>
</comment>
<feature type="region of interest" description="Disordered" evidence="6">
    <location>
        <begin position="1"/>
        <end position="20"/>
    </location>
</feature>
<dbReference type="InterPro" id="IPR043129">
    <property type="entry name" value="ATPase_NBD"/>
</dbReference>
<keyword evidence="2" id="KW-0547">Nucleotide-binding</keyword>
<proteinExistence type="inferred from homology"/>
<gene>
    <name evidence="7" type="ORF">AABD04_21130</name>
</gene>
<name>A0ABU9D178_9NOCA</name>
<evidence type="ECO:0000256" key="3">
    <source>
        <dbReference type="ARBA" id="ARBA00022840"/>
    </source>
</evidence>
<organism evidence="7 8">
    <name type="scientific">Rhodococcus navarretei</name>
    <dbReference type="NCBI Taxonomy" id="3128981"/>
    <lineage>
        <taxon>Bacteria</taxon>
        <taxon>Bacillati</taxon>
        <taxon>Actinomycetota</taxon>
        <taxon>Actinomycetes</taxon>
        <taxon>Mycobacteriales</taxon>
        <taxon>Nocardiaceae</taxon>
        <taxon>Rhodococcus</taxon>
    </lineage>
</organism>
<dbReference type="PANTHER" id="PTHR42749:SF1">
    <property type="entry name" value="CELL SHAPE-DETERMINING PROTEIN MREB"/>
    <property type="match status" value="1"/>
</dbReference>
<reference evidence="7 8" key="1">
    <citation type="submission" date="2024-03" db="EMBL/GenBank/DDBJ databases">
        <title>Rhodococcus navarretei sp. nov. and Pseudarthrobacter quantumdoti sp. nov., two new species with the ability to biosynthesize Quantum Dots isolated from soil samples at Union Glacier, Antarctica.</title>
        <authorList>
            <person name="Vargas M."/>
        </authorList>
    </citation>
    <scope>NUCLEOTIDE SEQUENCE [LARGE SCALE GENOMIC DNA]</scope>
    <source>
        <strain evidence="7 8">EXRC-4A-4</strain>
    </source>
</reference>
<evidence type="ECO:0000256" key="4">
    <source>
        <dbReference type="ARBA" id="ARBA00023016"/>
    </source>
</evidence>
<dbReference type="SUPFAM" id="SSF53067">
    <property type="entry name" value="Actin-like ATPase domain"/>
    <property type="match status" value="1"/>
</dbReference>
<dbReference type="InterPro" id="IPR013126">
    <property type="entry name" value="Hsp_70_fam"/>
</dbReference>
<evidence type="ECO:0000313" key="7">
    <source>
        <dbReference type="EMBL" id="MEK8073352.1"/>
    </source>
</evidence>
<feature type="compositionally biased region" description="Low complexity" evidence="6">
    <location>
        <begin position="475"/>
        <end position="488"/>
    </location>
</feature>
<dbReference type="PANTHER" id="PTHR42749">
    <property type="entry name" value="CELL SHAPE-DETERMINING PROTEIN MREB"/>
    <property type="match status" value="1"/>
</dbReference>
<keyword evidence="8" id="KW-1185">Reference proteome</keyword>
<feature type="region of interest" description="Disordered" evidence="6">
    <location>
        <begin position="383"/>
        <end position="409"/>
    </location>
</feature>
<keyword evidence="3" id="KW-0067">ATP-binding</keyword>
<dbReference type="PROSITE" id="PS01036">
    <property type="entry name" value="HSP70_3"/>
    <property type="match status" value="1"/>
</dbReference>
<keyword evidence="5" id="KW-0143">Chaperone</keyword>
<keyword evidence="4" id="KW-0346">Stress response</keyword>
<evidence type="ECO:0000313" key="8">
    <source>
        <dbReference type="Proteomes" id="UP001456513"/>
    </source>
</evidence>
<evidence type="ECO:0000256" key="6">
    <source>
        <dbReference type="SAM" id="MobiDB-lite"/>
    </source>
</evidence>
<feature type="region of interest" description="Disordered" evidence="6">
    <location>
        <begin position="475"/>
        <end position="503"/>
    </location>
</feature>
<evidence type="ECO:0000256" key="2">
    <source>
        <dbReference type="ARBA" id="ARBA00022741"/>
    </source>
</evidence>
<dbReference type="Pfam" id="PF00012">
    <property type="entry name" value="HSP70"/>
    <property type="match status" value="1"/>
</dbReference>
<feature type="compositionally biased region" description="Basic and acidic residues" evidence="6">
    <location>
        <begin position="1"/>
        <end position="13"/>
    </location>
</feature>
<feature type="region of interest" description="Disordered" evidence="6">
    <location>
        <begin position="440"/>
        <end position="462"/>
    </location>
</feature>
<dbReference type="Gene3D" id="3.90.640.10">
    <property type="entry name" value="Actin, Chain A, domain 4"/>
    <property type="match status" value="1"/>
</dbReference>
<dbReference type="RefSeq" id="WP_341442331.1">
    <property type="nucleotide sequence ID" value="NZ_JBBPCN010000001.1"/>
</dbReference>
<protein>
    <submittedName>
        <fullName evidence="7">Hsp70 family protein</fullName>
    </submittedName>
</protein>